<comment type="caution">
    <text evidence="1">The sequence shown here is derived from an EMBL/GenBank/DDBJ whole genome shotgun (WGS) entry which is preliminary data.</text>
</comment>
<gene>
    <name evidence="1" type="ORF">BJ875DRAFT_526721</name>
</gene>
<dbReference type="Gene3D" id="3.90.79.10">
    <property type="entry name" value="Nucleoside Triphosphate Pyrophosphohydrolase"/>
    <property type="match status" value="1"/>
</dbReference>
<dbReference type="Proteomes" id="UP000824998">
    <property type="component" value="Unassembled WGS sequence"/>
</dbReference>
<evidence type="ECO:0008006" key="3">
    <source>
        <dbReference type="Google" id="ProtNLM"/>
    </source>
</evidence>
<dbReference type="SUPFAM" id="SSF55811">
    <property type="entry name" value="Nudix"/>
    <property type="match status" value="1"/>
</dbReference>
<evidence type="ECO:0000313" key="2">
    <source>
        <dbReference type="Proteomes" id="UP000824998"/>
    </source>
</evidence>
<dbReference type="EMBL" id="MU251938">
    <property type="protein sequence ID" value="KAG9228454.1"/>
    <property type="molecule type" value="Genomic_DNA"/>
</dbReference>
<proteinExistence type="predicted"/>
<protein>
    <recommendedName>
        <fullName evidence="3">Nudix hydrolase domain-containing protein</fullName>
    </recommendedName>
</protein>
<evidence type="ECO:0000313" key="1">
    <source>
        <dbReference type="EMBL" id="KAG9228454.1"/>
    </source>
</evidence>
<organism evidence="1 2">
    <name type="scientific">Amylocarpus encephaloides</name>
    <dbReference type="NCBI Taxonomy" id="45428"/>
    <lineage>
        <taxon>Eukaryota</taxon>
        <taxon>Fungi</taxon>
        <taxon>Dikarya</taxon>
        <taxon>Ascomycota</taxon>
        <taxon>Pezizomycotina</taxon>
        <taxon>Leotiomycetes</taxon>
        <taxon>Helotiales</taxon>
        <taxon>Helotiales incertae sedis</taxon>
        <taxon>Amylocarpus</taxon>
    </lineage>
</organism>
<name>A0A9P7Y786_9HELO</name>
<keyword evidence="2" id="KW-1185">Reference proteome</keyword>
<dbReference type="InterPro" id="IPR015797">
    <property type="entry name" value="NUDIX_hydrolase-like_dom_sf"/>
</dbReference>
<sequence length="169" mass="19140">MSDLYENKVPCRFIGKQDATVTYTNRTCIHAILYSPLTSEIAILKDNNGNYFKLPGCDVQEKEPSAVALTREILEETHCKAVIDDEYFAKSEQWKGNVHQVSFCYVAKLVKDTGKANLGKSGLAGRLWCHWLTVEEALELMKRIEPTSKLDSSIKERDSFFVKTFANVP</sequence>
<accession>A0A9P7Y786</accession>
<dbReference type="OrthoDB" id="2011998at2759"/>
<dbReference type="AlphaFoldDB" id="A0A9P7Y786"/>
<reference evidence="1" key="1">
    <citation type="journal article" date="2021" name="IMA Fungus">
        <title>Genomic characterization of three marine fungi, including Emericellopsis atlantica sp. nov. with signatures of a generalist lifestyle and marine biomass degradation.</title>
        <authorList>
            <person name="Hagestad O.C."/>
            <person name="Hou L."/>
            <person name="Andersen J.H."/>
            <person name="Hansen E.H."/>
            <person name="Altermark B."/>
            <person name="Li C."/>
            <person name="Kuhnert E."/>
            <person name="Cox R.J."/>
            <person name="Crous P.W."/>
            <person name="Spatafora J.W."/>
            <person name="Lail K."/>
            <person name="Amirebrahimi M."/>
            <person name="Lipzen A."/>
            <person name="Pangilinan J."/>
            <person name="Andreopoulos W."/>
            <person name="Hayes R.D."/>
            <person name="Ng V."/>
            <person name="Grigoriev I.V."/>
            <person name="Jackson S.A."/>
            <person name="Sutton T.D.S."/>
            <person name="Dobson A.D.W."/>
            <person name="Rama T."/>
        </authorList>
    </citation>
    <scope>NUCLEOTIDE SEQUENCE</scope>
    <source>
        <strain evidence="1">TRa018bII</strain>
    </source>
</reference>